<keyword evidence="4" id="KW-1185">Reference proteome</keyword>
<evidence type="ECO:0000256" key="2">
    <source>
        <dbReference type="SAM" id="MobiDB-lite"/>
    </source>
</evidence>
<name>A0A5N7APR4_9EURO</name>
<gene>
    <name evidence="3" type="ORF">BDV26DRAFT_298917</name>
</gene>
<keyword evidence="1" id="KW-0175">Coiled coil</keyword>
<feature type="region of interest" description="Disordered" evidence="2">
    <location>
        <begin position="123"/>
        <end position="153"/>
    </location>
</feature>
<feature type="coiled-coil region" evidence="1">
    <location>
        <begin position="24"/>
        <end position="51"/>
    </location>
</feature>
<dbReference type="EMBL" id="ML736441">
    <property type="protein sequence ID" value="KAE8371296.1"/>
    <property type="molecule type" value="Genomic_DNA"/>
</dbReference>
<evidence type="ECO:0000256" key="1">
    <source>
        <dbReference type="SAM" id="Coils"/>
    </source>
</evidence>
<reference evidence="3 4" key="1">
    <citation type="submission" date="2019-04" db="EMBL/GenBank/DDBJ databases">
        <title>Friends and foes A comparative genomics studyof 23 Aspergillus species from section Flavi.</title>
        <authorList>
            <consortium name="DOE Joint Genome Institute"/>
            <person name="Kjaerbolling I."/>
            <person name="Vesth T."/>
            <person name="Frisvad J.C."/>
            <person name="Nybo J.L."/>
            <person name="Theobald S."/>
            <person name="Kildgaard S."/>
            <person name="Isbrandt T."/>
            <person name="Kuo A."/>
            <person name="Sato A."/>
            <person name="Lyhne E.K."/>
            <person name="Kogle M.E."/>
            <person name="Wiebenga A."/>
            <person name="Kun R.S."/>
            <person name="Lubbers R.J."/>
            <person name="Makela M.R."/>
            <person name="Barry K."/>
            <person name="Chovatia M."/>
            <person name="Clum A."/>
            <person name="Daum C."/>
            <person name="Haridas S."/>
            <person name="He G."/>
            <person name="LaButti K."/>
            <person name="Lipzen A."/>
            <person name="Mondo S."/>
            <person name="Riley R."/>
            <person name="Salamov A."/>
            <person name="Simmons B.A."/>
            <person name="Magnuson J.K."/>
            <person name="Henrissat B."/>
            <person name="Mortensen U.H."/>
            <person name="Larsen T.O."/>
            <person name="Devries R.P."/>
            <person name="Grigoriev I.V."/>
            <person name="Machida M."/>
            <person name="Baker S.E."/>
            <person name="Andersen M.R."/>
        </authorList>
    </citation>
    <scope>NUCLEOTIDE SEQUENCE [LARGE SCALE GENOMIC DNA]</scope>
    <source>
        <strain evidence="3 4">IBT 29228</strain>
    </source>
</reference>
<dbReference type="OrthoDB" id="4499500at2759"/>
<dbReference type="Proteomes" id="UP000326198">
    <property type="component" value="Unassembled WGS sequence"/>
</dbReference>
<feature type="compositionally biased region" description="Polar residues" evidence="2">
    <location>
        <begin position="133"/>
        <end position="153"/>
    </location>
</feature>
<proteinExistence type="predicted"/>
<accession>A0A5N7APR4</accession>
<dbReference type="AlphaFoldDB" id="A0A5N7APR4"/>
<organism evidence="3 4">
    <name type="scientific">Aspergillus bertholletiae</name>
    <dbReference type="NCBI Taxonomy" id="1226010"/>
    <lineage>
        <taxon>Eukaryota</taxon>
        <taxon>Fungi</taxon>
        <taxon>Dikarya</taxon>
        <taxon>Ascomycota</taxon>
        <taxon>Pezizomycotina</taxon>
        <taxon>Eurotiomycetes</taxon>
        <taxon>Eurotiomycetidae</taxon>
        <taxon>Eurotiales</taxon>
        <taxon>Aspergillaceae</taxon>
        <taxon>Aspergillus</taxon>
        <taxon>Aspergillus subgen. Circumdati</taxon>
    </lineage>
</organism>
<evidence type="ECO:0000313" key="3">
    <source>
        <dbReference type="EMBL" id="KAE8371296.1"/>
    </source>
</evidence>
<sequence>MDTVNTLAFLAELPAKYTTIVHVLENKDKELSDAKRELGNVTSELAAVKEVREVLFTLVEKLWTLLCTYEHEQGATHREHQTLESVLDLALTRFDLLSARIDSESLRRENSQLRDALQMRTAQEANTRAVAQHATQDHTGMTNGSSISDVGST</sequence>
<evidence type="ECO:0000313" key="4">
    <source>
        <dbReference type="Proteomes" id="UP000326198"/>
    </source>
</evidence>
<protein>
    <submittedName>
        <fullName evidence="3">Uncharacterized protein</fullName>
    </submittedName>
</protein>